<keyword evidence="2" id="KW-0805">Transcription regulation</keyword>
<dbReference type="SMART" id="SM00717">
    <property type="entry name" value="SANT"/>
    <property type="match status" value="2"/>
</dbReference>
<proteinExistence type="predicted"/>
<organism evidence="10">
    <name type="scientific">Tetraselmis sp. GSL018</name>
    <dbReference type="NCBI Taxonomy" id="582737"/>
    <lineage>
        <taxon>Eukaryota</taxon>
        <taxon>Viridiplantae</taxon>
        <taxon>Chlorophyta</taxon>
        <taxon>core chlorophytes</taxon>
        <taxon>Chlorodendrophyceae</taxon>
        <taxon>Chlorodendrales</taxon>
        <taxon>Chlorodendraceae</taxon>
        <taxon>Tetraselmis</taxon>
    </lineage>
</organism>
<protein>
    <submittedName>
        <fullName evidence="10">Dna binding isoform 1</fullName>
    </submittedName>
</protein>
<keyword evidence="3" id="KW-0238">DNA-binding</keyword>
<dbReference type="PANTHER" id="PTHR44191:SF2">
    <property type="entry name" value="TRANSCRIPTION FACTOR MYBS1"/>
    <property type="match status" value="1"/>
</dbReference>
<evidence type="ECO:0000256" key="3">
    <source>
        <dbReference type="ARBA" id="ARBA00023125"/>
    </source>
</evidence>
<dbReference type="GO" id="GO:0006355">
    <property type="term" value="P:regulation of DNA-templated transcription"/>
    <property type="evidence" value="ECO:0007669"/>
    <property type="project" value="UniProtKB-ARBA"/>
</dbReference>
<feature type="domain" description="Myb-like" evidence="7">
    <location>
        <begin position="99"/>
        <end position="151"/>
    </location>
</feature>
<feature type="compositionally biased region" description="Basic and acidic residues" evidence="6">
    <location>
        <begin position="85"/>
        <end position="104"/>
    </location>
</feature>
<keyword evidence="5" id="KW-0539">Nucleus</keyword>
<accession>A0A061S0I3</accession>
<evidence type="ECO:0000256" key="4">
    <source>
        <dbReference type="ARBA" id="ARBA00023163"/>
    </source>
</evidence>
<dbReference type="InterPro" id="IPR009057">
    <property type="entry name" value="Homeodomain-like_sf"/>
</dbReference>
<feature type="region of interest" description="Disordered" evidence="6">
    <location>
        <begin position="81"/>
        <end position="104"/>
    </location>
</feature>
<evidence type="ECO:0000259" key="7">
    <source>
        <dbReference type="PROSITE" id="PS50090"/>
    </source>
</evidence>
<dbReference type="PROSITE" id="PS50090">
    <property type="entry name" value="MYB_LIKE"/>
    <property type="match status" value="1"/>
</dbReference>
<gene>
    <name evidence="10" type="ORF">TSPGSL018_14705</name>
</gene>
<dbReference type="Gene3D" id="1.10.10.60">
    <property type="entry name" value="Homeodomain-like"/>
    <property type="match status" value="2"/>
</dbReference>
<dbReference type="CDD" id="cd00167">
    <property type="entry name" value="SANT"/>
    <property type="match status" value="2"/>
</dbReference>
<dbReference type="AlphaFoldDB" id="A0A061S0I3"/>
<dbReference type="InterPro" id="IPR017884">
    <property type="entry name" value="SANT_dom"/>
</dbReference>
<dbReference type="EMBL" id="GBEZ01006805">
    <property type="protein sequence ID" value="JAC78612.1"/>
    <property type="molecule type" value="Transcribed_RNA"/>
</dbReference>
<feature type="domain" description="HTH myb-type" evidence="9">
    <location>
        <begin position="99"/>
        <end position="155"/>
    </location>
</feature>
<dbReference type="PROSITE" id="PS51294">
    <property type="entry name" value="HTH_MYB"/>
    <property type="match status" value="1"/>
</dbReference>
<feature type="domain" description="SANT" evidence="8">
    <location>
        <begin position="107"/>
        <end position="155"/>
    </location>
</feature>
<evidence type="ECO:0000256" key="2">
    <source>
        <dbReference type="ARBA" id="ARBA00023015"/>
    </source>
</evidence>
<evidence type="ECO:0000256" key="6">
    <source>
        <dbReference type="SAM" id="MobiDB-lite"/>
    </source>
</evidence>
<dbReference type="FunFam" id="1.10.10.60:FF:000009">
    <property type="entry name" value="transcription factor MYB1R1"/>
    <property type="match status" value="1"/>
</dbReference>
<dbReference type="Pfam" id="PF00249">
    <property type="entry name" value="Myb_DNA-binding"/>
    <property type="match status" value="1"/>
</dbReference>
<evidence type="ECO:0000256" key="5">
    <source>
        <dbReference type="ARBA" id="ARBA00023242"/>
    </source>
</evidence>
<evidence type="ECO:0000259" key="8">
    <source>
        <dbReference type="PROSITE" id="PS51293"/>
    </source>
</evidence>
<dbReference type="PROSITE" id="PS51293">
    <property type="entry name" value="SANT"/>
    <property type="match status" value="1"/>
</dbReference>
<comment type="subcellular location">
    <subcellularLocation>
        <location evidence="1">Nucleus</location>
    </subcellularLocation>
</comment>
<evidence type="ECO:0000313" key="10">
    <source>
        <dbReference type="EMBL" id="JAC78612.1"/>
    </source>
</evidence>
<dbReference type="SUPFAM" id="SSF46689">
    <property type="entry name" value="Homeodomain-like"/>
    <property type="match status" value="1"/>
</dbReference>
<dbReference type="GO" id="GO:0005634">
    <property type="term" value="C:nucleus"/>
    <property type="evidence" value="ECO:0007669"/>
    <property type="project" value="UniProtKB-SubCell"/>
</dbReference>
<evidence type="ECO:0000259" key="9">
    <source>
        <dbReference type="PROSITE" id="PS51294"/>
    </source>
</evidence>
<dbReference type="InterPro" id="IPR006447">
    <property type="entry name" value="Myb_dom_plants"/>
</dbReference>
<dbReference type="PANTHER" id="PTHR44191">
    <property type="entry name" value="TRANSCRIPTION FACTOR KUA1"/>
    <property type="match status" value="1"/>
</dbReference>
<keyword evidence="4" id="KW-0804">Transcription</keyword>
<evidence type="ECO:0000256" key="1">
    <source>
        <dbReference type="ARBA" id="ARBA00004123"/>
    </source>
</evidence>
<dbReference type="GO" id="GO:0003677">
    <property type="term" value="F:DNA binding"/>
    <property type="evidence" value="ECO:0007669"/>
    <property type="project" value="UniProtKB-KW"/>
</dbReference>
<dbReference type="NCBIfam" id="TIGR01557">
    <property type="entry name" value="myb_SHAQKYF"/>
    <property type="match status" value="1"/>
</dbReference>
<sequence length="234" mass="26294">MSLMKQNIIDNSLRWQVTGWSVDDDKMFEVLLAEHFDAVDRFERIAAKMKERHKSIEDIKLRYDQLVEDVMRIEQGSVPLPAYVKPEESTKPKGSKGDGERRKGVPWTEEEHRLFLLGLAKFGKGDWRSISRNFVTTRTPTQVASHAQKYFIRLNSINRRDKKRTSIHDITSTTGGSPHHAQVPMTMAAPMAGGTCAMMPPPPAPAAVVHAPGAPQANHAPGVVYLQHAHMQMH</sequence>
<name>A0A061S0I3_9CHLO</name>
<dbReference type="InterPro" id="IPR052245">
    <property type="entry name" value="Plant_Stress_Dev_TF"/>
</dbReference>
<dbReference type="InterPro" id="IPR001005">
    <property type="entry name" value="SANT/Myb"/>
</dbReference>
<reference evidence="10" key="1">
    <citation type="submission" date="2014-05" db="EMBL/GenBank/DDBJ databases">
        <title>The transcriptome of the halophilic microalga Tetraselmis sp. GSL018 isolated from the Great Salt Lake, Utah.</title>
        <authorList>
            <person name="Jinkerson R.E."/>
            <person name="D'Adamo S."/>
            <person name="Posewitz M.C."/>
        </authorList>
    </citation>
    <scope>NUCLEOTIDE SEQUENCE</scope>
    <source>
        <strain evidence="10">GSL018</strain>
    </source>
</reference>
<dbReference type="InterPro" id="IPR017930">
    <property type="entry name" value="Myb_dom"/>
</dbReference>